<evidence type="ECO:0000313" key="3">
    <source>
        <dbReference type="Proteomes" id="UP000195602"/>
    </source>
</evidence>
<reference evidence="2 3" key="1">
    <citation type="submission" date="2017-04" db="EMBL/GenBank/DDBJ databases">
        <title>Draft genome of the yeast Clavispora lusitaniae type strain CBS 6936.</title>
        <authorList>
            <person name="Durrens P."/>
            <person name="Klopp C."/>
            <person name="Biteau N."/>
            <person name="Fitton-Ouhabi V."/>
            <person name="Dementhon K."/>
            <person name="Accoceberry I."/>
            <person name="Sherman D.J."/>
            <person name="Noel T."/>
        </authorList>
    </citation>
    <scope>NUCLEOTIDE SEQUENCE [LARGE SCALE GENOMIC DNA]</scope>
    <source>
        <strain evidence="2 3">CBS 6936</strain>
    </source>
</reference>
<dbReference type="AlphaFoldDB" id="A0AA91T3I4"/>
<accession>A0AA91T3I4</accession>
<keyword evidence="1" id="KW-0472">Membrane</keyword>
<name>A0AA91T3I4_CLALS</name>
<protein>
    <submittedName>
        <fullName evidence="2">Uncharacterized protein</fullName>
    </submittedName>
</protein>
<dbReference type="Proteomes" id="UP000195602">
    <property type="component" value="Unassembled WGS sequence"/>
</dbReference>
<evidence type="ECO:0000313" key="2">
    <source>
        <dbReference type="EMBL" id="OVF10339.1"/>
    </source>
</evidence>
<evidence type="ECO:0000256" key="1">
    <source>
        <dbReference type="SAM" id="Phobius"/>
    </source>
</evidence>
<comment type="caution">
    <text evidence="2">The sequence shown here is derived from an EMBL/GenBank/DDBJ whole genome shotgun (WGS) entry which is preliminary data.</text>
</comment>
<keyword evidence="1" id="KW-1133">Transmembrane helix</keyword>
<dbReference type="KEGG" id="clus:A9F13_02g01397"/>
<organism evidence="2 3">
    <name type="scientific">Clavispora lusitaniae</name>
    <name type="common">Candida lusitaniae</name>
    <dbReference type="NCBI Taxonomy" id="36911"/>
    <lineage>
        <taxon>Eukaryota</taxon>
        <taxon>Fungi</taxon>
        <taxon>Dikarya</taxon>
        <taxon>Ascomycota</taxon>
        <taxon>Saccharomycotina</taxon>
        <taxon>Pichiomycetes</taxon>
        <taxon>Metschnikowiaceae</taxon>
        <taxon>Clavispora</taxon>
    </lineage>
</organism>
<gene>
    <name evidence="2" type="ORF">A9F13_02g01397</name>
</gene>
<sequence length="156" mass="17723">MSDKKQSQEGLLELEESLYPAQCPPYNEVEPSLSLNVELKLWNNGKSVKETALHLFNTSSSVDEASNLALEKSSRGVVPLTKYVYVEVPGTCRRKRFTAVGDQSRNLGSYFHEGETMYISDVPDFERRMRNRHLKWAAAVFAVLLVYAIVMINIYT</sequence>
<keyword evidence="1" id="KW-0812">Transmembrane</keyword>
<proteinExistence type="predicted"/>
<feature type="transmembrane region" description="Helical" evidence="1">
    <location>
        <begin position="136"/>
        <end position="155"/>
    </location>
</feature>
<dbReference type="EMBL" id="LYUB02000002">
    <property type="protein sequence ID" value="OVF10339.1"/>
    <property type="molecule type" value="Genomic_DNA"/>
</dbReference>